<protein>
    <submittedName>
        <fullName evidence="2">Uncharacterized protein</fullName>
    </submittedName>
</protein>
<gene>
    <name evidence="2" type="ORF">NG99_24685</name>
</gene>
<keyword evidence="1" id="KW-0812">Transmembrane</keyword>
<dbReference type="eggNOG" id="ENOG5031M79">
    <property type="taxonomic scope" value="Bacteria"/>
</dbReference>
<dbReference type="STRING" id="371042.NG99_24685"/>
<evidence type="ECO:0000313" key="2">
    <source>
        <dbReference type="EMBL" id="KGT86735.1"/>
    </source>
</evidence>
<sequence length="85" mass="9653">MKDIVLAIKLMISFFLLTTLILFFIRLSVATIFLIKNGYFYFEWIINMADSLKRGAAIGLVLGIGIWLLSKMRENKGKSPPSDPQ</sequence>
<evidence type="ECO:0000313" key="3">
    <source>
        <dbReference type="Proteomes" id="UP000030351"/>
    </source>
</evidence>
<evidence type="ECO:0000256" key="1">
    <source>
        <dbReference type="SAM" id="Phobius"/>
    </source>
</evidence>
<reference evidence="2 3" key="1">
    <citation type="submission" date="2014-10" db="EMBL/GenBank/DDBJ databases">
        <title>Genome sequence of Erwinia typographi M043b.</title>
        <authorList>
            <person name="Chan K.-G."/>
            <person name="Tan W.-S."/>
        </authorList>
    </citation>
    <scope>NUCLEOTIDE SEQUENCE [LARGE SCALE GENOMIC DNA]</scope>
    <source>
        <strain evidence="2 3">M043b</strain>
    </source>
</reference>
<feature type="transmembrane region" description="Helical" evidence="1">
    <location>
        <begin position="55"/>
        <end position="70"/>
    </location>
</feature>
<proteinExistence type="predicted"/>
<accession>A0A0A3YJB1</accession>
<organism evidence="2 3">
    <name type="scientific">Erwinia typographi</name>
    <dbReference type="NCBI Taxonomy" id="371042"/>
    <lineage>
        <taxon>Bacteria</taxon>
        <taxon>Pseudomonadati</taxon>
        <taxon>Pseudomonadota</taxon>
        <taxon>Gammaproteobacteria</taxon>
        <taxon>Enterobacterales</taxon>
        <taxon>Erwiniaceae</taxon>
        <taxon>Erwinia</taxon>
    </lineage>
</organism>
<dbReference type="Proteomes" id="UP000030351">
    <property type="component" value="Unassembled WGS sequence"/>
</dbReference>
<feature type="transmembrane region" description="Helical" evidence="1">
    <location>
        <begin position="12"/>
        <end position="35"/>
    </location>
</feature>
<dbReference type="RefSeq" id="WP_034898933.1">
    <property type="nucleotide sequence ID" value="NZ_JRUQ01000089.1"/>
</dbReference>
<dbReference type="EMBL" id="JRUQ01000089">
    <property type="protein sequence ID" value="KGT86735.1"/>
    <property type="molecule type" value="Genomic_DNA"/>
</dbReference>
<keyword evidence="1" id="KW-0472">Membrane</keyword>
<keyword evidence="1" id="KW-1133">Transmembrane helix</keyword>
<name>A0A0A3YJB1_9GAMM</name>
<keyword evidence="3" id="KW-1185">Reference proteome</keyword>
<comment type="caution">
    <text evidence="2">The sequence shown here is derived from an EMBL/GenBank/DDBJ whole genome shotgun (WGS) entry which is preliminary data.</text>
</comment>
<dbReference type="AlphaFoldDB" id="A0A0A3YJB1"/>